<dbReference type="OrthoDB" id="9626941at2759"/>
<reference evidence="3 4" key="1">
    <citation type="journal article" date="2018" name="Evol. Lett.">
        <title>Horizontal gene cluster transfer increased hallucinogenic mushroom diversity.</title>
        <authorList>
            <person name="Reynolds H.T."/>
            <person name="Vijayakumar V."/>
            <person name="Gluck-Thaler E."/>
            <person name="Korotkin H.B."/>
            <person name="Matheny P.B."/>
            <person name="Slot J.C."/>
        </authorList>
    </citation>
    <scope>NUCLEOTIDE SEQUENCE [LARGE SCALE GENOMIC DNA]</scope>
    <source>
        <strain evidence="3 4">SRW20</strain>
    </source>
</reference>
<proteinExistence type="predicted"/>
<dbReference type="EMBL" id="NHYE01001424">
    <property type="protein sequence ID" value="PPQ95508.1"/>
    <property type="molecule type" value="Genomic_DNA"/>
</dbReference>
<keyword evidence="2" id="KW-0812">Transmembrane</keyword>
<evidence type="ECO:0000256" key="1">
    <source>
        <dbReference type="SAM" id="MobiDB-lite"/>
    </source>
</evidence>
<dbReference type="GO" id="GO:0005789">
    <property type="term" value="C:endoplasmic reticulum membrane"/>
    <property type="evidence" value="ECO:0007669"/>
    <property type="project" value="TreeGrafter"/>
</dbReference>
<sequence length="109" mass="12129">MPPPTTNEATQADSLASFFSNILSPGSSLHPTFLLIVDCAFLLLLLLFITLAFVTSGNPHIFALMGIELCLWASVKWFVYELKKIPVSEERRNEEPEDNTSKSESKKAI</sequence>
<dbReference type="STRING" id="231916.A0A409XXM0"/>
<feature type="transmembrane region" description="Helical" evidence="2">
    <location>
        <begin position="33"/>
        <end position="54"/>
    </location>
</feature>
<evidence type="ECO:0000313" key="4">
    <source>
        <dbReference type="Proteomes" id="UP000284706"/>
    </source>
</evidence>
<accession>A0A409XXM0</accession>
<keyword evidence="4" id="KW-1185">Reference proteome</keyword>
<evidence type="ECO:0000313" key="3">
    <source>
        <dbReference type="EMBL" id="PPQ95508.1"/>
    </source>
</evidence>
<gene>
    <name evidence="3" type="ORF">CVT26_008536</name>
</gene>
<feature type="region of interest" description="Disordered" evidence="1">
    <location>
        <begin position="89"/>
        <end position="109"/>
    </location>
</feature>
<dbReference type="AlphaFoldDB" id="A0A409XXM0"/>
<keyword evidence="2" id="KW-0472">Membrane</keyword>
<dbReference type="InterPro" id="IPR013945">
    <property type="entry name" value="Pkr1"/>
</dbReference>
<dbReference type="InParanoid" id="A0A409XXM0"/>
<dbReference type="GO" id="GO:0070072">
    <property type="term" value="P:vacuolar proton-transporting V-type ATPase complex assembly"/>
    <property type="evidence" value="ECO:0007669"/>
    <property type="project" value="InterPro"/>
</dbReference>
<protein>
    <recommendedName>
        <fullName evidence="5">V-type ATPase assembly factor PKR1</fullName>
    </recommendedName>
</protein>
<dbReference type="Proteomes" id="UP000284706">
    <property type="component" value="Unassembled WGS sequence"/>
</dbReference>
<organism evidence="3 4">
    <name type="scientific">Gymnopilus dilepis</name>
    <dbReference type="NCBI Taxonomy" id="231916"/>
    <lineage>
        <taxon>Eukaryota</taxon>
        <taxon>Fungi</taxon>
        <taxon>Dikarya</taxon>
        <taxon>Basidiomycota</taxon>
        <taxon>Agaricomycotina</taxon>
        <taxon>Agaricomycetes</taxon>
        <taxon>Agaricomycetidae</taxon>
        <taxon>Agaricales</taxon>
        <taxon>Agaricineae</taxon>
        <taxon>Hymenogastraceae</taxon>
        <taxon>Gymnopilus</taxon>
    </lineage>
</organism>
<evidence type="ECO:0000256" key="2">
    <source>
        <dbReference type="SAM" id="Phobius"/>
    </source>
</evidence>
<keyword evidence="2" id="KW-1133">Transmembrane helix</keyword>
<name>A0A409XXM0_9AGAR</name>
<comment type="caution">
    <text evidence="3">The sequence shown here is derived from an EMBL/GenBank/DDBJ whole genome shotgun (WGS) entry which is preliminary data.</text>
</comment>
<dbReference type="PANTHER" id="PTHR28251:SF1">
    <property type="entry name" value="V-TYPE ATPASE ASSEMBLY FACTOR PKR1"/>
    <property type="match status" value="1"/>
</dbReference>
<evidence type="ECO:0008006" key="5">
    <source>
        <dbReference type="Google" id="ProtNLM"/>
    </source>
</evidence>
<dbReference type="PANTHER" id="PTHR28251">
    <property type="entry name" value="V-TYPE ATPASE ASSEMBLY FACTOR PKR1"/>
    <property type="match status" value="1"/>
</dbReference>
<dbReference type="Pfam" id="PF08636">
    <property type="entry name" value="Pkr1"/>
    <property type="match status" value="1"/>
</dbReference>